<dbReference type="RefSeq" id="WP_120679238.1">
    <property type="nucleotide sequence ID" value="NZ_RBAL01000006.1"/>
</dbReference>
<reference evidence="2 3" key="1">
    <citation type="journal article" date="2014" name="Int. J. Syst. Evol. Microbiol.">
        <title>Streptomyces hoynatensis sp. nov., isolated from deep marine sediment.</title>
        <authorList>
            <person name="Veyisoglu A."/>
            <person name="Sahin N."/>
        </authorList>
    </citation>
    <scope>NUCLEOTIDE SEQUENCE [LARGE SCALE GENOMIC DNA]</scope>
    <source>
        <strain evidence="2 3">KCTC 29097</strain>
    </source>
</reference>
<evidence type="ECO:0000313" key="3">
    <source>
        <dbReference type="Proteomes" id="UP000272474"/>
    </source>
</evidence>
<protein>
    <submittedName>
        <fullName evidence="2">Alkaline shock response membrane anchor protein AmaP</fullName>
    </submittedName>
</protein>
<dbReference type="AlphaFoldDB" id="A0A3A9Z2J2"/>
<organism evidence="2 3">
    <name type="scientific">Streptomyces hoynatensis</name>
    <dbReference type="NCBI Taxonomy" id="1141874"/>
    <lineage>
        <taxon>Bacteria</taxon>
        <taxon>Bacillati</taxon>
        <taxon>Actinomycetota</taxon>
        <taxon>Actinomycetes</taxon>
        <taxon>Kitasatosporales</taxon>
        <taxon>Streptomycetaceae</taxon>
        <taxon>Streptomyces</taxon>
    </lineage>
</organism>
<keyword evidence="3" id="KW-1185">Reference proteome</keyword>
<dbReference type="Proteomes" id="UP000272474">
    <property type="component" value="Unassembled WGS sequence"/>
</dbReference>
<evidence type="ECO:0000313" key="2">
    <source>
        <dbReference type="EMBL" id="RKN42458.1"/>
    </source>
</evidence>
<keyword evidence="1" id="KW-1133">Transmembrane helix</keyword>
<evidence type="ECO:0000256" key="1">
    <source>
        <dbReference type="SAM" id="Phobius"/>
    </source>
</evidence>
<dbReference type="OrthoDB" id="4350374at2"/>
<sequence>MLRIVNRVLLGLTGLVLLGFGLAALMAALDLPGRLGFGLPSGWSWRDPHDVVLTDADRLRWRDEGWWWPTVIGAAAVLVLLLLWWLLAQLRRPRLDEVVVESGEGGDGVAALLHGRALEDVVAAEAESLPGIDRARVTLTGRRTQPRARIGLLLAPQAEPAEAVRRLREEAVEHARRSTGLEALPAEVRLRSAHHAAERVS</sequence>
<keyword evidence="1" id="KW-0812">Transmembrane</keyword>
<dbReference type="EMBL" id="RBAL01000006">
    <property type="protein sequence ID" value="RKN42458.1"/>
    <property type="molecule type" value="Genomic_DNA"/>
</dbReference>
<comment type="caution">
    <text evidence="2">The sequence shown here is derived from an EMBL/GenBank/DDBJ whole genome shotgun (WGS) entry which is preliminary data.</text>
</comment>
<proteinExistence type="predicted"/>
<keyword evidence="1" id="KW-0472">Membrane</keyword>
<gene>
    <name evidence="2" type="primary">amaP</name>
    <name evidence="2" type="ORF">D7294_13715</name>
</gene>
<dbReference type="NCBIfam" id="NF033218">
    <property type="entry name" value="anchor_AmaP"/>
    <property type="match status" value="1"/>
</dbReference>
<name>A0A3A9Z2J2_9ACTN</name>
<feature type="transmembrane region" description="Helical" evidence="1">
    <location>
        <begin position="66"/>
        <end position="87"/>
    </location>
</feature>
<accession>A0A3A9Z2J2</accession>